<proteinExistence type="predicted"/>
<feature type="chain" id="PRO_5008770396" evidence="1">
    <location>
        <begin position="31"/>
        <end position="230"/>
    </location>
</feature>
<organism evidence="2">
    <name type="scientific">Guillardia theta (strain CCMP2712)</name>
    <name type="common">Cryptophyte</name>
    <dbReference type="NCBI Taxonomy" id="905079"/>
    <lineage>
        <taxon>Eukaryota</taxon>
        <taxon>Cryptophyceae</taxon>
        <taxon>Pyrenomonadales</taxon>
        <taxon>Geminigeraceae</taxon>
        <taxon>Guillardia</taxon>
    </lineage>
</organism>
<reference evidence="4" key="2">
    <citation type="submission" date="2012-11" db="EMBL/GenBank/DDBJ databases">
        <authorList>
            <person name="Kuo A."/>
            <person name="Curtis B.A."/>
            <person name="Tanifuji G."/>
            <person name="Burki F."/>
            <person name="Gruber A."/>
            <person name="Irimia M."/>
            <person name="Maruyama S."/>
            <person name="Arias M.C."/>
            <person name="Ball S.G."/>
            <person name="Gile G.H."/>
            <person name="Hirakawa Y."/>
            <person name="Hopkins J.F."/>
            <person name="Rensing S.A."/>
            <person name="Schmutz J."/>
            <person name="Symeonidi A."/>
            <person name="Elias M."/>
            <person name="Eveleigh R.J."/>
            <person name="Herman E.K."/>
            <person name="Klute M.J."/>
            <person name="Nakayama T."/>
            <person name="Obornik M."/>
            <person name="Reyes-Prieto A."/>
            <person name="Armbrust E.V."/>
            <person name="Aves S.J."/>
            <person name="Beiko R.G."/>
            <person name="Coutinho P."/>
            <person name="Dacks J.B."/>
            <person name="Durnford D.G."/>
            <person name="Fast N.M."/>
            <person name="Green B.R."/>
            <person name="Grisdale C."/>
            <person name="Hempe F."/>
            <person name="Henrissat B."/>
            <person name="Hoppner M.P."/>
            <person name="Ishida K.-I."/>
            <person name="Kim E."/>
            <person name="Koreny L."/>
            <person name="Kroth P.G."/>
            <person name="Liu Y."/>
            <person name="Malik S.-B."/>
            <person name="Maier U.G."/>
            <person name="McRose D."/>
            <person name="Mock T."/>
            <person name="Neilson J.A."/>
            <person name="Onodera N.T."/>
            <person name="Poole A.M."/>
            <person name="Pritham E.J."/>
            <person name="Richards T.A."/>
            <person name="Rocap G."/>
            <person name="Roy S.W."/>
            <person name="Sarai C."/>
            <person name="Schaack S."/>
            <person name="Shirato S."/>
            <person name="Slamovits C.H."/>
            <person name="Spencer D.F."/>
            <person name="Suzuki S."/>
            <person name="Worden A.Z."/>
            <person name="Zauner S."/>
            <person name="Barry K."/>
            <person name="Bell C."/>
            <person name="Bharti A.K."/>
            <person name="Crow J.A."/>
            <person name="Grimwood J."/>
            <person name="Kramer R."/>
            <person name="Lindquist E."/>
            <person name="Lucas S."/>
            <person name="Salamov A."/>
            <person name="McFadden G.I."/>
            <person name="Lane C.E."/>
            <person name="Keeling P.J."/>
            <person name="Gray M.W."/>
            <person name="Grigoriev I.V."/>
            <person name="Archibald J.M."/>
        </authorList>
    </citation>
    <scope>NUCLEOTIDE SEQUENCE</scope>
    <source>
        <strain evidence="4">CCMP2712</strain>
    </source>
</reference>
<evidence type="ECO:0000313" key="3">
    <source>
        <dbReference type="EnsemblProtists" id="EKX39272"/>
    </source>
</evidence>
<protein>
    <submittedName>
        <fullName evidence="2 3">Uncharacterized protein</fullName>
    </submittedName>
</protein>
<dbReference type="RefSeq" id="XP_005826252.1">
    <property type="nucleotide sequence ID" value="XM_005826195.1"/>
</dbReference>
<keyword evidence="1" id="KW-0732">Signal</keyword>
<reference evidence="2 4" key="1">
    <citation type="journal article" date="2012" name="Nature">
        <title>Algal genomes reveal evolutionary mosaicism and the fate of nucleomorphs.</title>
        <authorList>
            <consortium name="DOE Joint Genome Institute"/>
            <person name="Curtis B.A."/>
            <person name="Tanifuji G."/>
            <person name="Burki F."/>
            <person name="Gruber A."/>
            <person name="Irimia M."/>
            <person name="Maruyama S."/>
            <person name="Arias M.C."/>
            <person name="Ball S.G."/>
            <person name="Gile G.H."/>
            <person name="Hirakawa Y."/>
            <person name="Hopkins J.F."/>
            <person name="Kuo A."/>
            <person name="Rensing S.A."/>
            <person name="Schmutz J."/>
            <person name="Symeonidi A."/>
            <person name="Elias M."/>
            <person name="Eveleigh R.J."/>
            <person name="Herman E.K."/>
            <person name="Klute M.J."/>
            <person name="Nakayama T."/>
            <person name="Obornik M."/>
            <person name="Reyes-Prieto A."/>
            <person name="Armbrust E.V."/>
            <person name="Aves S.J."/>
            <person name="Beiko R.G."/>
            <person name="Coutinho P."/>
            <person name="Dacks J.B."/>
            <person name="Durnford D.G."/>
            <person name="Fast N.M."/>
            <person name="Green B.R."/>
            <person name="Grisdale C.J."/>
            <person name="Hempel F."/>
            <person name="Henrissat B."/>
            <person name="Hoppner M.P."/>
            <person name="Ishida K."/>
            <person name="Kim E."/>
            <person name="Koreny L."/>
            <person name="Kroth P.G."/>
            <person name="Liu Y."/>
            <person name="Malik S.B."/>
            <person name="Maier U.G."/>
            <person name="McRose D."/>
            <person name="Mock T."/>
            <person name="Neilson J.A."/>
            <person name="Onodera N.T."/>
            <person name="Poole A.M."/>
            <person name="Pritham E.J."/>
            <person name="Richards T.A."/>
            <person name="Rocap G."/>
            <person name="Roy S.W."/>
            <person name="Sarai C."/>
            <person name="Schaack S."/>
            <person name="Shirato S."/>
            <person name="Slamovits C.H."/>
            <person name="Spencer D.F."/>
            <person name="Suzuki S."/>
            <person name="Worden A.Z."/>
            <person name="Zauner S."/>
            <person name="Barry K."/>
            <person name="Bell C."/>
            <person name="Bharti A.K."/>
            <person name="Crow J.A."/>
            <person name="Grimwood J."/>
            <person name="Kramer R."/>
            <person name="Lindquist E."/>
            <person name="Lucas S."/>
            <person name="Salamov A."/>
            <person name="McFadden G.I."/>
            <person name="Lane C.E."/>
            <person name="Keeling P.J."/>
            <person name="Gray M.W."/>
            <person name="Grigoriev I.V."/>
            <person name="Archibald J.M."/>
        </authorList>
    </citation>
    <scope>NUCLEOTIDE SEQUENCE</scope>
    <source>
        <strain evidence="2 4">CCMP2712</strain>
    </source>
</reference>
<dbReference type="GeneID" id="17296006"/>
<feature type="signal peptide" evidence="1">
    <location>
        <begin position="1"/>
        <end position="30"/>
    </location>
</feature>
<gene>
    <name evidence="2" type="ORF">GUITHDRAFT_143674</name>
</gene>
<evidence type="ECO:0000313" key="2">
    <source>
        <dbReference type="EMBL" id="EKX39272.1"/>
    </source>
</evidence>
<dbReference type="OrthoDB" id="10569081at2759"/>
<dbReference type="AlphaFoldDB" id="L1IT72"/>
<sequence length="230" mass="26675">MRRRQGATVHLLLVLVLVVGLLKDLAPCSAAAQEEGRATKYIWLMQGKEEMSLDFLRSDHSDAIQVVWGKGPKNHSKDAYYLPDSTCTEGRNFLLQMALLREEEEGIRYDYFIYTEDDAELEEILDFGHNVGDPYRTFERYLHMWEPAVAFPFNGYGMPDPPEEVVAACWWDHLMVAFHRDALPALLPYWTGFDKESWWFPQRIVTVLSAAFFHENRIQGKRQAPPLLFC</sequence>
<name>L1IT72_GUITC</name>
<dbReference type="PaxDb" id="55529-EKX39272"/>
<dbReference type="EMBL" id="JH993041">
    <property type="protein sequence ID" value="EKX39272.1"/>
    <property type="molecule type" value="Genomic_DNA"/>
</dbReference>
<dbReference type="EnsemblProtists" id="EKX39272">
    <property type="protein sequence ID" value="EKX39272"/>
    <property type="gene ID" value="GUITHDRAFT_143674"/>
</dbReference>
<dbReference type="HOGENOM" id="CLU_1206774_0_0_1"/>
<reference evidence="3" key="3">
    <citation type="submission" date="2015-06" db="UniProtKB">
        <authorList>
            <consortium name="EnsemblProtists"/>
        </authorList>
    </citation>
    <scope>IDENTIFICATION</scope>
</reference>
<evidence type="ECO:0000256" key="1">
    <source>
        <dbReference type="SAM" id="SignalP"/>
    </source>
</evidence>
<dbReference type="KEGG" id="gtt:GUITHDRAFT_143674"/>
<keyword evidence="4" id="KW-1185">Reference proteome</keyword>
<accession>L1IT72</accession>
<evidence type="ECO:0000313" key="4">
    <source>
        <dbReference type="Proteomes" id="UP000011087"/>
    </source>
</evidence>
<dbReference type="Proteomes" id="UP000011087">
    <property type="component" value="Unassembled WGS sequence"/>
</dbReference>